<evidence type="ECO:0000256" key="1">
    <source>
        <dbReference type="ARBA" id="ARBA00004240"/>
    </source>
</evidence>
<comment type="caution">
    <text evidence="7">The sequence shown here is derived from an EMBL/GenBank/DDBJ whole genome shotgun (WGS) entry which is preliminary data.</text>
</comment>
<dbReference type="PANTHER" id="PTHR15922">
    <property type="entry name" value="NEUROBLASTOMA-AMPLIFIED SEQUENCE"/>
    <property type="match status" value="1"/>
</dbReference>
<name>A0A8H6XED7_9AGAR</name>
<accession>A0A8H6XED7</accession>
<dbReference type="GO" id="GO:0015031">
    <property type="term" value="P:protein transport"/>
    <property type="evidence" value="ECO:0007669"/>
    <property type="project" value="UniProtKB-KW"/>
</dbReference>
<proteinExistence type="predicted"/>
<feature type="region of interest" description="Disordered" evidence="5">
    <location>
        <begin position="677"/>
        <end position="696"/>
    </location>
</feature>
<evidence type="ECO:0000256" key="4">
    <source>
        <dbReference type="ARBA" id="ARBA00022927"/>
    </source>
</evidence>
<dbReference type="AlphaFoldDB" id="A0A8H6XED7"/>
<dbReference type="GO" id="GO:0000149">
    <property type="term" value="F:SNARE binding"/>
    <property type="evidence" value="ECO:0007669"/>
    <property type="project" value="TreeGrafter"/>
</dbReference>
<keyword evidence="2" id="KW-0813">Transport</keyword>
<dbReference type="GO" id="GO:0070939">
    <property type="term" value="C:Dsl1/NZR complex"/>
    <property type="evidence" value="ECO:0007669"/>
    <property type="project" value="TreeGrafter"/>
</dbReference>
<organism evidence="7 8">
    <name type="scientific">Mycena sanguinolenta</name>
    <dbReference type="NCBI Taxonomy" id="230812"/>
    <lineage>
        <taxon>Eukaryota</taxon>
        <taxon>Fungi</taxon>
        <taxon>Dikarya</taxon>
        <taxon>Basidiomycota</taxon>
        <taxon>Agaricomycotina</taxon>
        <taxon>Agaricomycetes</taxon>
        <taxon>Agaricomycetidae</taxon>
        <taxon>Agaricales</taxon>
        <taxon>Marasmiineae</taxon>
        <taxon>Mycenaceae</taxon>
        <taxon>Mycena</taxon>
    </lineage>
</organism>
<keyword evidence="3" id="KW-0256">Endoplasmic reticulum</keyword>
<feature type="region of interest" description="Disordered" evidence="5">
    <location>
        <begin position="916"/>
        <end position="939"/>
    </location>
</feature>
<feature type="region of interest" description="Disordered" evidence="5">
    <location>
        <begin position="702"/>
        <end position="724"/>
    </location>
</feature>
<feature type="compositionally biased region" description="Low complexity" evidence="5">
    <location>
        <begin position="925"/>
        <end position="938"/>
    </location>
</feature>
<dbReference type="OrthoDB" id="27490at2759"/>
<evidence type="ECO:0000256" key="3">
    <source>
        <dbReference type="ARBA" id="ARBA00022824"/>
    </source>
</evidence>
<dbReference type="EMBL" id="JACAZH010000031">
    <property type="protein sequence ID" value="KAF7339578.1"/>
    <property type="molecule type" value="Genomic_DNA"/>
</dbReference>
<reference evidence="7" key="1">
    <citation type="submission" date="2020-05" db="EMBL/GenBank/DDBJ databases">
        <title>Mycena genomes resolve the evolution of fungal bioluminescence.</title>
        <authorList>
            <person name="Tsai I.J."/>
        </authorList>
    </citation>
    <scope>NUCLEOTIDE SEQUENCE</scope>
    <source>
        <strain evidence="7">160909Yilan</strain>
    </source>
</reference>
<protein>
    <submittedName>
        <fullName evidence="7">Sec39 domain-containing protein</fullName>
    </submittedName>
</protein>
<gene>
    <name evidence="7" type="ORF">MSAN_02172300</name>
</gene>
<feature type="domain" description="Sec39" evidence="6">
    <location>
        <begin position="46"/>
        <end position="667"/>
    </location>
</feature>
<dbReference type="GO" id="GO:0006890">
    <property type="term" value="P:retrograde vesicle-mediated transport, Golgi to endoplasmic reticulum"/>
    <property type="evidence" value="ECO:0007669"/>
    <property type="project" value="InterPro"/>
</dbReference>
<dbReference type="PANTHER" id="PTHR15922:SF2">
    <property type="entry name" value="NBAS SUBUNIT OF NRZ TETHERING COMPLEX"/>
    <property type="match status" value="1"/>
</dbReference>
<comment type="subcellular location">
    <subcellularLocation>
        <location evidence="1">Endoplasmic reticulum</location>
    </subcellularLocation>
</comment>
<evidence type="ECO:0000259" key="6">
    <source>
        <dbReference type="Pfam" id="PF08314"/>
    </source>
</evidence>
<sequence length="1046" mass="116978">MTSKTHRMSGRMTLGRIQRRLTRLKTTVAVPPVALSVFLVDSLLRSACILASHQWFSALGVMFERHAPHLWPCRFSILDSIPEHVHPLSYRDFLPALNTSTNSENQTRSNPWRTEPDWSETPEVGAAIVASGLDIPPPIKDPLLERHEQPLSPDQLSEWYKTRIQRVISSTGLIDVALAIVQHAAPQSVPGLDEMGEELSLLARLVYDAPQGDDEMEDDWTLDRWSAMDPITVVRAYLAHSTPETLARDIWRLVMPYLFVLESRAERAGDPDPSIRTRILYEYILNAPLEMAAAVFEASKPILPKPQRIIQNDEDMARLALACLYGSNSLGEWSTMSQIFECLPAWDITRDDDEEDAADTTIVSLGAYVTPSTTRPRCTASDLLVFFQPLPLSSLSRALDILDIHLESGEILSRWSVPAPLRWFLQSNSDVPEQRAWANRMARRAGGSDDKLKTLDDWEWLLEDMLKLTGKGDSGLRGAFGLLTQDEVLKIFLSGLLSTGNFNIAKAVIKSPKNKLSLSPEALEDICLTCSRELYDNASSGNYKFGDMKLAYECLDVAPSSDRLSREKEFIEATSRLCSFNVMSAPGIPISPLEIRLTKDRLSLVSRVLSSNNDAYKHTEVILDLVHKLGLRNNIVAEVKTLAMLADTALQTEDFSRAYETSERMVETVLALRSSHPDIDSPEIQEASELGGRLENEDIEAREERLSSRNNGGVRKPKATNAAPSLRSRLQDFHMPSPPLLSTPDAAALASRTFRSVAANFPFSVTDFTKEREGWVCNICNSSSRDRAHMSIHAALRHERSSAQHARNLQESNMWCPAGEDATIWNAPLEEDPPLTKEELQMREHQLHVERIADIVPYWIKCVNAAAHGEELRLEPFLNSLQDVSDSWMASIPNPWGQATGAGAWDDRGDENRWLVPPDTRPMASSGQGSRSRTGSPSIAIDGHSSASCDINRMLPSGYAFVEDIARQEAVTDADRKWRMHTFFEMPTQEKVKKANLALFSHHNMVLIVLTDRRTRPISAIGLRLTSSLPIHLILGQYHMILVPFV</sequence>
<dbReference type="Pfam" id="PF08314">
    <property type="entry name" value="Sec39"/>
    <property type="match status" value="1"/>
</dbReference>
<dbReference type="Proteomes" id="UP000623467">
    <property type="component" value="Unassembled WGS sequence"/>
</dbReference>
<feature type="compositionally biased region" description="Polar residues" evidence="5">
    <location>
        <begin position="99"/>
        <end position="112"/>
    </location>
</feature>
<keyword evidence="8" id="KW-1185">Reference proteome</keyword>
<evidence type="ECO:0000313" key="8">
    <source>
        <dbReference type="Proteomes" id="UP000623467"/>
    </source>
</evidence>
<dbReference type="InterPro" id="IPR013244">
    <property type="entry name" value="Sec39_domain"/>
</dbReference>
<evidence type="ECO:0000256" key="5">
    <source>
        <dbReference type="SAM" id="MobiDB-lite"/>
    </source>
</evidence>
<keyword evidence="4" id="KW-0653">Protein transport</keyword>
<feature type="region of interest" description="Disordered" evidence="5">
    <location>
        <begin position="99"/>
        <end position="119"/>
    </location>
</feature>
<evidence type="ECO:0000256" key="2">
    <source>
        <dbReference type="ARBA" id="ARBA00022448"/>
    </source>
</evidence>
<evidence type="ECO:0000313" key="7">
    <source>
        <dbReference type="EMBL" id="KAF7339578.1"/>
    </source>
</evidence>